<dbReference type="AlphaFoldDB" id="A0A5M8QVR5"/>
<dbReference type="Proteomes" id="UP000323994">
    <property type="component" value="Unassembled WGS sequence"/>
</dbReference>
<sequence>MGLRSIVEEKIRQSRLTPLQKEMERILKLPRFTVDLAHVFEKPFKFHDTECFVNTYNEIFINEIYHFKPVPEKDVILDCGANMGLSVLYFARTYPDHLIYAFEPETEIFAILKENVETFNLTNVRLFEKAIWNKEETLEFYTDKGMGGRVVMSYENQEPTRIDTLRLSNYLTDKVDFLKIDIEGAEDTVLRDCKDKLSQVGSFFFEYHNDVNKPQTLHELLNMIKDIGFHYYIKESGVRRSPFIDTNLICESFDMAINIFCYK</sequence>
<dbReference type="RefSeq" id="WP_139012671.1">
    <property type="nucleotide sequence ID" value="NZ_VBSN01000038.1"/>
</dbReference>
<dbReference type="GO" id="GO:0032259">
    <property type="term" value="P:methylation"/>
    <property type="evidence" value="ECO:0007669"/>
    <property type="project" value="UniProtKB-KW"/>
</dbReference>
<dbReference type="OrthoDB" id="9812600at2"/>
<protein>
    <submittedName>
        <fullName evidence="2">FkbM family methyltransferase</fullName>
    </submittedName>
</protein>
<dbReference type="InterPro" id="IPR006342">
    <property type="entry name" value="FkbM_mtfrase"/>
</dbReference>
<dbReference type="InterPro" id="IPR052514">
    <property type="entry name" value="SAM-dependent_MTase"/>
</dbReference>
<evidence type="ECO:0000313" key="3">
    <source>
        <dbReference type="Proteomes" id="UP000323994"/>
    </source>
</evidence>
<dbReference type="NCBIfam" id="TIGR01444">
    <property type="entry name" value="fkbM_fam"/>
    <property type="match status" value="1"/>
</dbReference>
<organism evidence="2 3">
    <name type="scientific">Dyadobacter flavalbus</name>
    <dbReference type="NCBI Taxonomy" id="2579942"/>
    <lineage>
        <taxon>Bacteria</taxon>
        <taxon>Pseudomonadati</taxon>
        <taxon>Bacteroidota</taxon>
        <taxon>Cytophagia</taxon>
        <taxon>Cytophagales</taxon>
        <taxon>Spirosomataceae</taxon>
        <taxon>Dyadobacter</taxon>
    </lineage>
</organism>
<dbReference type="SUPFAM" id="SSF53335">
    <property type="entry name" value="S-adenosyl-L-methionine-dependent methyltransferases"/>
    <property type="match status" value="1"/>
</dbReference>
<keyword evidence="2" id="KW-0489">Methyltransferase</keyword>
<dbReference type="Pfam" id="PF05050">
    <property type="entry name" value="Methyltransf_21"/>
    <property type="match status" value="1"/>
</dbReference>
<dbReference type="InterPro" id="IPR029063">
    <property type="entry name" value="SAM-dependent_MTases_sf"/>
</dbReference>
<accession>A0A5M8QVR5</accession>
<dbReference type="Gene3D" id="3.40.50.150">
    <property type="entry name" value="Vaccinia Virus protein VP39"/>
    <property type="match status" value="1"/>
</dbReference>
<dbReference type="PANTHER" id="PTHR34203:SF15">
    <property type="entry name" value="SLL1173 PROTEIN"/>
    <property type="match status" value="1"/>
</dbReference>
<reference evidence="2 3" key="1">
    <citation type="submission" date="2019-05" db="EMBL/GenBank/DDBJ databases">
        <authorList>
            <person name="Qu J.-H."/>
        </authorList>
    </citation>
    <scope>NUCLEOTIDE SEQUENCE [LARGE SCALE GENOMIC DNA]</scope>
    <source>
        <strain evidence="2 3">NS28</strain>
    </source>
</reference>
<name>A0A5M8QVR5_9BACT</name>
<proteinExistence type="predicted"/>
<evidence type="ECO:0000313" key="2">
    <source>
        <dbReference type="EMBL" id="KAA6439421.1"/>
    </source>
</evidence>
<comment type="caution">
    <text evidence="2">The sequence shown here is derived from an EMBL/GenBank/DDBJ whole genome shotgun (WGS) entry which is preliminary data.</text>
</comment>
<keyword evidence="3" id="KW-1185">Reference proteome</keyword>
<gene>
    <name evidence="2" type="ORF">FEM33_14275</name>
</gene>
<dbReference type="PANTHER" id="PTHR34203">
    <property type="entry name" value="METHYLTRANSFERASE, FKBM FAMILY PROTEIN"/>
    <property type="match status" value="1"/>
</dbReference>
<feature type="domain" description="Methyltransferase FkbM" evidence="1">
    <location>
        <begin position="78"/>
        <end position="231"/>
    </location>
</feature>
<dbReference type="GO" id="GO:0008168">
    <property type="term" value="F:methyltransferase activity"/>
    <property type="evidence" value="ECO:0007669"/>
    <property type="project" value="UniProtKB-KW"/>
</dbReference>
<dbReference type="EMBL" id="VBSN01000038">
    <property type="protein sequence ID" value="KAA6439421.1"/>
    <property type="molecule type" value="Genomic_DNA"/>
</dbReference>
<evidence type="ECO:0000259" key="1">
    <source>
        <dbReference type="Pfam" id="PF05050"/>
    </source>
</evidence>
<keyword evidence="2" id="KW-0808">Transferase</keyword>